<keyword evidence="2 4" id="KW-0238">DNA-binding</keyword>
<name>A0A841AH84_9MICO</name>
<evidence type="ECO:0000259" key="5">
    <source>
        <dbReference type="PROSITE" id="PS50977"/>
    </source>
</evidence>
<sequence length="199" mass="21556">MNDATPSRDDLRSIARQAVRAEITQRAIALLDERGFDQTTVEELSAAVGISPRSFFRYFPNKEDVAIGDLMPMGDLVEKALLERPEDETAWAALRAALGPLVRIADSDPDNVRRSTRVALSTPGLRAKTIERHTAWAAVLAPIVARRLDGTGERAAMAAEAITQSALACLYVATAAWSSGSDQSYSRLLDEAFDAVAQL</sequence>
<dbReference type="PANTHER" id="PTHR30055">
    <property type="entry name" value="HTH-TYPE TRANSCRIPTIONAL REGULATOR RUTR"/>
    <property type="match status" value="1"/>
</dbReference>
<dbReference type="InterPro" id="IPR001647">
    <property type="entry name" value="HTH_TetR"/>
</dbReference>
<dbReference type="GO" id="GO:0003700">
    <property type="term" value="F:DNA-binding transcription factor activity"/>
    <property type="evidence" value="ECO:0007669"/>
    <property type="project" value="TreeGrafter"/>
</dbReference>
<dbReference type="AlphaFoldDB" id="A0A841AH84"/>
<dbReference type="SUPFAM" id="SSF46689">
    <property type="entry name" value="Homeodomain-like"/>
    <property type="match status" value="1"/>
</dbReference>
<evidence type="ECO:0000256" key="3">
    <source>
        <dbReference type="ARBA" id="ARBA00023163"/>
    </source>
</evidence>
<dbReference type="InterPro" id="IPR023772">
    <property type="entry name" value="DNA-bd_HTH_TetR-type_CS"/>
</dbReference>
<feature type="DNA-binding region" description="H-T-H motif" evidence="4">
    <location>
        <begin position="40"/>
        <end position="59"/>
    </location>
</feature>
<comment type="caution">
    <text evidence="6">The sequence shown here is derived from an EMBL/GenBank/DDBJ whole genome shotgun (WGS) entry which is preliminary data.</text>
</comment>
<accession>A0A841AH84</accession>
<dbReference type="PANTHER" id="PTHR30055:SF238">
    <property type="entry name" value="MYCOFACTOCIN BIOSYNTHESIS TRANSCRIPTIONAL REGULATOR MFTR-RELATED"/>
    <property type="match status" value="1"/>
</dbReference>
<protein>
    <submittedName>
        <fullName evidence="6">AcrR family transcriptional regulator</fullName>
    </submittedName>
</protein>
<dbReference type="Pfam" id="PF17754">
    <property type="entry name" value="TetR_C_14"/>
    <property type="match status" value="1"/>
</dbReference>
<dbReference type="PRINTS" id="PR00455">
    <property type="entry name" value="HTHTETR"/>
</dbReference>
<dbReference type="InterPro" id="IPR009057">
    <property type="entry name" value="Homeodomain-like_sf"/>
</dbReference>
<evidence type="ECO:0000313" key="7">
    <source>
        <dbReference type="Proteomes" id="UP000536685"/>
    </source>
</evidence>
<feature type="domain" description="HTH tetR-type" evidence="5">
    <location>
        <begin position="17"/>
        <end position="77"/>
    </location>
</feature>
<keyword evidence="3" id="KW-0804">Transcription</keyword>
<dbReference type="Pfam" id="PF00440">
    <property type="entry name" value="TetR_N"/>
    <property type="match status" value="1"/>
</dbReference>
<dbReference type="PROSITE" id="PS50977">
    <property type="entry name" value="HTH_TETR_2"/>
    <property type="match status" value="1"/>
</dbReference>
<gene>
    <name evidence="6" type="ORF">HD599_000031</name>
</gene>
<dbReference type="PROSITE" id="PS01081">
    <property type="entry name" value="HTH_TETR_1"/>
    <property type="match status" value="1"/>
</dbReference>
<dbReference type="GO" id="GO:0000976">
    <property type="term" value="F:transcription cis-regulatory region binding"/>
    <property type="evidence" value="ECO:0007669"/>
    <property type="project" value="TreeGrafter"/>
</dbReference>
<evidence type="ECO:0000256" key="2">
    <source>
        <dbReference type="ARBA" id="ARBA00023125"/>
    </source>
</evidence>
<dbReference type="Proteomes" id="UP000536685">
    <property type="component" value="Unassembled WGS sequence"/>
</dbReference>
<dbReference type="EMBL" id="JACHMJ010000001">
    <property type="protein sequence ID" value="MBB5841708.1"/>
    <property type="molecule type" value="Genomic_DNA"/>
</dbReference>
<dbReference type="InterPro" id="IPR050109">
    <property type="entry name" value="HTH-type_TetR-like_transc_reg"/>
</dbReference>
<dbReference type="InterPro" id="IPR041347">
    <property type="entry name" value="MftR_C"/>
</dbReference>
<evidence type="ECO:0000256" key="4">
    <source>
        <dbReference type="PROSITE-ProRule" id="PRU00335"/>
    </source>
</evidence>
<evidence type="ECO:0000313" key="6">
    <source>
        <dbReference type="EMBL" id="MBB5841708.1"/>
    </source>
</evidence>
<reference evidence="6 7" key="1">
    <citation type="submission" date="2020-08" db="EMBL/GenBank/DDBJ databases">
        <title>Sequencing the genomes of 1000 actinobacteria strains.</title>
        <authorList>
            <person name="Klenk H.-P."/>
        </authorList>
    </citation>
    <scope>NUCLEOTIDE SEQUENCE [LARGE SCALE GENOMIC DNA]</scope>
    <source>
        <strain evidence="6 7">DSM 105784</strain>
    </source>
</reference>
<proteinExistence type="predicted"/>
<dbReference type="Gene3D" id="1.10.10.60">
    <property type="entry name" value="Homeodomain-like"/>
    <property type="match status" value="1"/>
</dbReference>
<dbReference type="RefSeq" id="WP_184232512.1">
    <property type="nucleotide sequence ID" value="NZ_JACHMJ010000001.1"/>
</dbReference>
<keyword evidence="7" id="KW-1185">Reference proteome</keyword>
<organism evidence="6 7">
    <name type="scientific">Conyzicola lurida</name>
    <dbReference type="NCBI Taxonomy" id="1172621"/>
    <lineage>
        <taxon>Bacteria</taxon>
        <taxon>Bacillati</taxon>
        <taxon>Actinomycetota</taxon>
        <taxon>Actinomycetes</taxon>
        <taxon>Micrococcales</taxon>
        <taxon>Microbacteriaceae</taxon>
        <taxon>Conyzicola</taxon>
    </lineage>
</organism>
<dbReference type="Gene3D" id="1.10.357.10">
    <property type="entry name" value="Tetracycline Repressor, domain 2"/>
    <property type="match status" value="1"/>
</dbReference>
<evidence type="ECO:0000256" key="1">
    <source>
        <dbReference type="ARBA" id="ARBA00023015"/>
    </source>
</evidence>
<keyword evidence="1" id="KW-0805">Transcription regulation</keyword>